<dbReference type="PANTHER" id="PTHR43899:SF13">
    <property type="entry name" value="RH59310P"/>
    <property type="match status" value="1"/>
</dbReference>
<dbReference type="AlphaFoldDB" id="A0AAN7UWM0"/>
<dbReference type="CDD" id="cd05356">
    <property type="entry name" value="17beta-HSD1_like_SDR_c"/>
    <property type="match status" value="1"/>
</dbReference>
<dbReference type="PIRSF" id="PIRSF000126">
    <property type="entry name" value="11-beta-HSD1"/>
    <property type="match status" value="1"/>
</dbReference>
<dbReference type="Proteomes" id="UP001329430">
    <property type="component" value="Chromosome 9"/>
</dbReference>
<keyword evidence="3" id="KW-0560">Oxidoreductase</keyword>
<evidence type="ECO:0000256" key="5">
    <source>
        <dbReference type="SAM" id="Phobius"/>
    </source>
</evidence>
<dbReference type="Gene3D" id="3.40.50.720">
    <property type="entry name" value="NAD(P)-binding Rossmann-like Domain"/>
    <property type="match status" value="1"/>
</dbReference>
<evidence type="ECO:0000256" key="4">
    <source>
        <dbReference type="RuleBase" id="RU000363"/>
    </source>
</evidence>
<dbReference type="PANTHER" id="PTHR43899">
    <property type="entry name" value="RH59310P"/>
    <property type="match status" value="1"/>
</dbReference>
<evidence type="ECO:0000256" key="3">
    <source>
        <dbReference type="ARBA" id="ARBA00023002"/>
    </source>
</evidence>
<sequence>MSACHTISSVCVLIIGFQMVKFICRVLYNTFAPKLGLNVNFVEMGKWAVITGASDGLGKAYSDGLAAKGMNVVLISRNEDKLKATAEDIEHKYKVQTKTIAVDYTEGNDIYHIIEKQLAGLEIGVLVNNIGLSYPYPEYFLNVTDKEKLFSNIIQCNISSVTHMCRIVMPNMVERRKGVVINISSISAYVSSPLLTVYAASKAYIEKFSEDLSTEYADMGIVVQCVSPGYVATNMSKIRNPTWMAPNPKTFVKYALETVGIQESTTGYFPHTALVTVTKFLGKISTKWERRIVINTMKNIRGRALRKHHS</sequence>
<dbReference type="PRINTS" id="PR00081">
    <property type="entry name" value="GDHRDH"/>
</dbReference>
<keyword evidence="7" id="KW-1185">Reference proteome</keyword>
<dbReference type="EMBL" id="JAVRBK010000009">
    <property type="protein sequence ID" value="KAK5639085.1"/>
    <property type="molecule type" value="Genomic_DNA"/>
</dbReference>
<protein>
    <submittedName>
        <fullName evidence="6">Uncharacterized protein</fullName>
    </submittedName>
</protein>
<feature type="transmembrane region" description="Helical" evidence="5">
    <location>
        <begin position="6"/>
        <end position="28"/>
    </location>
</feature>
<dbReference type="GO" id="GO:0005783">
    <property type="term" value="C:endoplasmic reticulum"/>
    <property type="evidence" value="ECO:0007669"/>
    <property type="project" value="TreeGrafter"/>
</dbReference>
<comment type="similarity">
    <text evidence="1 4">Belongs to the short-chain dehydrogenases/reductases (SDR) family.</text>
</comment>
<evidence type="ECO:0000256" key="1">
    <source>
        <dbReference type="ARBA" id="ARBA00006484"/>
    </source>
</evidence>
<dbReference type="PRINTS" id="PR00080">
    <property type="entry name" value="SDRFAMILY"/>
</dbReference>
<name>A0AAN7UWM0_9COLE</name>
<dbReference type="InterPro" id="IPR036291">
    <property type="entry name" value="NAD(P)-bd_dom_sf"/>
</dbReference>
<organism evidence="6 7">
    <name type="scientific">Pyrocoelia pectoralis</name>
    <dbReference type="NCBI Taxonomy" id="417401"/>
    <lineage>
        <taxon>Eukaryota</taxon>
        <taxon>Metazoa</taxon>
        <taxon>Ecdysozoa</taxon>
        <taxon>Arthropoda</taxon>
        <taxon>Hexapoda</taxon>
        <taxon>Insecta</taxon>
        <taxon>Pterygota</taxon>
        <taxon>Neoptera</taxon>
        <taxon>Endopterygota</taxon>
        <taxon>Coleoptera</taxon>
        <taxon>Polyphaga</taxon>
        <taxon>Elateriformia</taxon>
        <taxon>Elateroidea</taxon>
        <taxon>Lampyridae</taxon>
        <taxon>Lampyrinae</taxon>
        <taxon>Pyrocoelia</taxon>
    </lineage>
</organism>
<keyword evidence="5" id="KW-0812">Transmembrane</keyword>
<proteinExistence type="inferred from homology"/>
<evidence type="ECO:0000313" key="7">
    <source>
        <dbReference type="Proteomes" id="UP001329430"/>
    </source>
</evidence>
<evidence type="ECO:0000313" key="6">
    <source>
        <dbReference type="EMBL" id="KAK5639085.1"/>
    </source>
</evidence>
<keyword evidence="5" id="KW-0472">Membrane</keyword>
<dbReference type="SUPFAM" id="SSF51735">
    <property type="entry name" value="NAD(P)-binding Rossmann-fold domains"/>
    <property type="match status" value="1"/>
</dbReference>
<accession>A0AAN7UWM0</accession>
<dbReference type="InterPro" id="IPR002347">
    <property type="entry name" value="SDR_fam"/>
</dbReference>
<dbReference type="GO" id="GO:0016491">
    <property type="term" value="F:oxidoreductase activity"/>
    <property type="evidence" value="ECO:0007669"/>
    <property type="project" value="UniProtKB-KW"/>
</dbReference>
<dbReference type="InterPro" id="IPR051019">
    <property type="entry name" value="VLCFA-Steroid_DH"/>
</dbReference>
<dbReference type="FunFam" id="3.40.50.720:FF:000137">
    <property type="entry name" value="Hydroxysteroid (17-beta) dehydrogenase 3"/>
    <property type="match status" value="1"/>
</dbReference>
<evidence type="ECO:0000256" key="2">
    <source>
        <dbReference type="ARBA" id="ARBA00022857"/>
    </source>
</evidence>
<keyword evidence="5" id="KW-1133">Transmembrane helix</keyword>
<gene>
    <name evidence="6" type="ORF">RI129_011577</name>
</gene>
<dbReference type="Pfam" id="PF00106">
    <property type="entry name" value="adh_short"/>
    <property type="match status" value="1"/>
</dbReference>
<keyword evidence="2" id="KW-0521">NADP</keyword>
<reference evidence="6 7" key="1">
    <citation type="journal article" date="2024" name="Insects">
        <title>An Improved Chromosome-Level Genome Assembly of the Firefly Pyrocoelia pectoralis.</title>
        <authorList>
            <person name="Fu X."/>
            <person name="Meyer-Rochow V.B."/>
            <person name="Ballantyne L."/>
            <person name="Zhu X."/>
        </authorList>
    </citation>
    <scope>NUCLEOTIDE SEQUENCE [LARGE SCALE GENOMIC DNA]</scope>
    <source>
        <strain evidence="6">XCY_ONT2</strain>
    </source>
</reference>
<comment type="caution">
    <text evidence="6">The sequence shown here is derived from an EMBL/GenBank/DDBJ whole genome shotgun (WGS) entry which is preliminary data.</text>
</comment>